<evidence type="ECO:0000256" key="8">
    <source>
        <dbReference type="ARBA" id="ARBA00023157"/>
    </source>
</evidence>
<dbReference type="InterPro" id="IPR018114">
    <property type="entry name" value="TRYPSIN_HIS"/>
</dbReference>
<protein>
    <recommendedName>
        <fullName evidence="12">Peptidase S1 domain-containing protein</fullName>
    </recommendedName>
</protein>
<feature type="signal peptide" evidence="11">
    <location>
        <begin position="1"/>
        <end position="22"/>
    </location>
</feature>
<keyword evidence="3 10" id="KW-0645">Protease</keyword>
<evidence type="ECO:0000256" key="10">
    <source>
        <dbReference type="RuleBase" id="RU363034"/>
    </source>
</evidence>
<dbReference type="Gene3D" id="2.40.10.10">
    <property type="entry name" value="Trypsin-like serine proteases"/>
    <property type="match status" value="1"/>
</dbReference>
<comment type="subcellular location">
    <subcellularLocation>
        <location evidence="1">Secreted</location>
    </subcellularLocation>
</comment>
<dbReference type="OrthoDB" id="6755574at2759"/>
<dbReference type="SMART" id="SM00020">
    <property type="entry name" value="Tryp_SPc"/>
    <property type="match status" value="1"/>
</dbReference>
<dbReference type="VEuPathDB" id="VectorBase:SCAU004149"/>
<dbReference type="PROSITE" id="PS00135">
    <property type="entry name" value="TRYPSIN_SER"/>
    <property type="match status" value="1"/>
</dbReference>
<dbReference type="InterPro" id="IPR009003">
    <property type="entry name" value="Peptidase_S1_PA"/>
</dbReference>
<dbReference type="GO" id="GO:0006508">
    <property type="term" value="P:proteolysis"/>
    <property type="evidence" value="ECO:0007669"/>
    <property type="project" value="UniProtKB-KW"/>
</dbReference>
<dbReference type="STRING" id="35570.A0A1I8P244"/>
<dbReference type="PANTHER" id="PTHR24256">
    <property type="entry name" value="TRYPTASE-RELATED"/>
    <property type="match status" value="1"/>
</dbReference>
<dbReference type="InterPro" id="IPR033116">
    <property type="entry name" value="TRYPSIN_SER"/>
</dbReference>
<evidence type="ECO:0000256" key="2">
    <source>
        <dbReference type="ARBA" id="ARBA00022525"/>
    </source>
</evidence>
<dbReference type="AlphaFoldDB" id="A0A1I8P244"/>
<accession>A0A1I8P244</accession>
<keyword evidence="4 11" id="KW-0732">Signal</keyword>
<evidence type="ECO:0000259" key="12">
    <source>
        <dbReference type="PROSITE" id="PS50240"/>
    </source>
</evidence>
<dbReference type="FunFam" id="2.40.10.10:FF:000146">
    <property type="entry name" value="Serine protease 53"/>
    <property type="match status" value="1"/>
</dbReference>
<dbReference type="Pfam" id="PF00089">
    <property type="entry name" value="Trypsin"/>
    <property type="match status" value="1"/>
</dbReference>
<proteinExistence type="inferred from homology"/>
<dbReference type="PROSITE" id="PS00134">
    <property type="entry name" value="TRYPSIN_HIS"/>
    <property type="match status" value="1"/>
</dbReference>
<keyword evidence="7" id="KW-0865">Zymogen</keyword>
<evidence type="ECO:0000256" key="3">
    <source>
        <dbReference type="ARBA" id="ARBA00022670"/>
    </source>
</evidence>
<evidence type="ECO:0000256" key="9">
    <source>
        <dbReference type="ARBA" id="ARBA00024195"/>
    </source>
</evidence>
<dbReference type="GO" id="GO:0004252">
    <property type="term" value="F:serine-type endopeptidase activity"/>
    <property type="evidence" value="ECO:0007669"/>
    <property type="project" value="InterPro"/>
</dbReference>
<feature type="chain" id="PRO_5009325995" description="Peptidase S1 domain-containing protein" evidence="11">
    <location>
        <begin position="23"/>
        <end position="280"/>
    </location>
</feature>
<keyword evidence="5 10" id="KW-0378">Hydrolase</keyword>
<evidence type="ECO:0000256" key="11">
    <source>
        <dbReference type="SAM" id="SignalP"/>
    </source>
</evidence>
<keyword evidence="14" id="KW-1185">Reference proteome</keyword>
<dbReference type="PROSITE" id="PS50240">
    <property type="entry name" value="TRYPSIN_DOM"/>
    <property type="match status" value="1"/>
</dbReference>
<dbReference type="InterPro" id="IPR001314">
    <property type="entry name" value="Peptidase_S1A"/>
</dbReference>
<comment type="similarity">
    <text evidence="9">Belongs to the peptidase S1 family. CLIP subfamily.</text>
</comment>
<keyword evidence="8" id="KW-1015">Disulfide bond</keyword>
<dbReference type="InterPro" id="IPR001254">
    <property type="entry name" value="Trypsin_dom"/>
</dbReference>
<dbReference type="GO" id="GO:0005576">
    <property type="term" value="C:extracellular region"/>
    <property type="evidence" value="ECO:0007669"/>
    <property type="project" value="UniProtKB-SubCell"/>
</dbReference>
<dbReference type="EnsemblMetazoa" id="SCAU004149-RA">
    <property type="protein sequence ID" value="SCAU004149-PA"/>
    <property type="gene ID" value="SCAU004149"/>
</dbReference>
<dbReference type="SUPFAM" id="SSF50494">
    <property type="entry name" value="Trypsin-like serine proteases"/>
    <property type="match status" value="1"/>
</dbReference>
<name>A0A1I8P244_STOCA</name>
<gene>
    <name evidence="13" type="primary">106083262</name>
</gene>
<evidence type="ECO:0000256" key="1">
    <source>
        <dbReference type="ARBA" id="ARBA00004613"/>
    </source>
</evidence>
<evidence type="ECO:0000256" key="6">
    <source>
        <dbReference type="ARBA" id="ARBA00022825"/>
    </source>
</evidence>
<evidence type="ECO:0000256" key="4">
    <source>
        <dbReference type="ARBA" id="ARBA00022729"/>
    </source>
</evidence>
<dbReference type="InterPro" id="IPR043504">
    <property type="entry name" value="Peptidase_S1_PA_chymotrypsin"/>
</dbReference>
<dbReference type="CDD" id="cd00190">
    <property type="entry name" value="Tryp_SPc"/>
    <property type="match status" value="1"/>
</dbReference>
<dbReference type="Proteomes" id="UP000095300">
    <property type="component" value="Unassembled WGS sequence"/>
</dbReference>
<keyword evidence="2" id="KW-0964">Secreted</keyword>
<evidence type="ECO:0000313" key="13">
    <source>
        <dbReference type="EnsemblMetazoa" id="SCAU004149-PA"/>
    </source>
</evidence>
<dbReference type="InterPro" id="IPR051487">
    <property type="entry name" value="Ser/Thr_Proteases_Immune/Dev"/>
</dbReference>
<feature type="domain" description="Peptidase S1" evidence="12">
    <location>
        <begin position="46"/>
        <end position="279"/>
    </location>
</feature>
<organism evidence="13 14">
    <name type="scientific">Stomoxys calcitrans</name>
    <name type="common">Stable fly</name>
    <name type="synonym">Conops calcitrans</name>
    <dbReference type="NCBI Taxonomy" id="35570"/>
    <lineage>
        <taxon>Eukaryota</taxon>
        <taxon>Metazoa</taxon>
        <taxon>Ecdysozoa</taxon>
        <taxon>Arthropoda</taxon>
        <taxon>Hexapoda</taxon>
        <taxon>Insecta</taxon>
        <taxon>Pterygota</taxon>
        <taxon>Neoptera</taxon>
        <taxon>Endopterygota</taxon>
        <taxon>Diptera</taxon>
        <taxon>Brachycera</taxon>
        <taxon>Muscomorpha</taxon>
        <taxon>Muscoidea</taxon>
        <taxon>Muscidae</taxon>
        <taxon>Stomoxys</taxon>
    </lineage>
</organism>
<dbReference type="PRINTS" id="PR00722">
    <property type="entry name" value="CHYMOTRYPSIN"/>
</dbReference>
<reference evidence="13" key="1">
    <citation type="submission" date="2020-05" db="UniProtKB">
        <authorList>
            <consortium name="EnsemblMetazoa"/>
        </authorList>
    </citation>
    <scope>IDENTIFICATION</scope>
    <source>
        <strain evidence="13">USDA</strain>
    </source>
</reference>
<evidence type="ECO:0000313" key="14">
    <source>
        <dbReference type="Proteomes" id="UP000095300"/>
    </source>
</evidence>
<evidence type="ECO:0000256" key="5">
    <source>
        <dbReference type="ARBA" id="ARBA00022801"/>
    </source>
</evidence>
<evidence type="ECO:0000256" key="7">
    <source>
        <dbReference type="ARBA" id="ARBA00023145"/>
    </source>
</evidence>
<sequence>MRTLALKYILPTLILGCYSSLAEEERWDLDAYFEDLDNGPNTQDRIVGGANVPEGEFIKYQVSLQYLKNNTHRHFCGGSIISPSRILTAAHCVVGHGPEKFSVLAGVTNLKDPDGIRSQVTAIATHENYKPVNGNDIAILSIEPPFELDDTRLGTINVEYTDEVGKGEETILTGWGSTRHSRKSPHYPNELQILQFKTISNRDCKRKMSMLTDTEICAKSQRQTGACAGDSGGPLAMERNDEMIQVGIVSYGRARCGSDGLDVYTRITMFTDWIKERMCP</sequence>
<keyword evidence="6 10" id="KW-0720">Serine protease</keyword>
<dbReference type="KEGG" id="scac:106083262"/>